<dbReference type="InterPro" id="IPR036183">
    <property type="entry name" value="YajQ-like_sf"/>
</dbReference>
<dbReference type="GO" id="GO:0005829">
    <property type="term" value="C:cytosol"/>
    <property type="evidence" value="ECO:0007669"/>
    <property type="project" value="TreeGrafter"/>
</dbReference>
<dbReference type="AlphaFoldDB" id="A0A009HJ04"/>
<evidence type="ECO:0000313" key="5">
    <source>
        <dbReference type="Proteomes" id="UP000020595"/>
    </source>
</evidence>
<comment type="function">
    <text evidence="3">Nucleotide-binding protein.</text>
</comment>
<dbReference type="InterPro" id="IPR035571">
    <property type="entry name" value="UPF0234-like_C"/>
</dbReference>
<accession>A0A009HJ04</accession>
<organism evidence="4 5">
    <name type="scientific">Acinetobacter baumannii (strain 1295743)</name>
    <dbReference type="NCBI Taxonomy" id="1310613"/>
    <lineage>
        <taxon>Bacteria</taxon>
        <taxon>Pseudomonadati</taxon>
        <taxon>Pseudomonadota</taxon>
        <taxon>Gammaproteobacteria</taxon>
        <taxon>Moraxellales</taxon>
        <taxon>Moraxellaceae</taxon>
        <taxon>Acinetobacter</taxon>
        <taxon>Acinetobacter calcoaceticus/baumannii complex</taxon>
    </lineage>
</organism>
<dbReference type="Gene3D" id="3.30.70.990">
    <property type="entry name" value="YajQ-like, domain 2"/>
    <property type="match status" value="1"/>
</dbReference>
<dbReference type="GeneID" id="92895205"/>
<gene>
    <name evidence="4" type="ORF">J512_3419</name>
</gene>
<dbReference type="SMR" id="A0A009HJ04"/>
<reference evidence="4 5" key="1">
    <citation type="submission" date="2014-02" db="EMBL/GenBank/DDBJ databases">
        <title>Comparative genomics and transcriptomics to identify genetic mechanisms underlying the emergence of carbapenem resistant Acinetobacter baumannii (CRAb).</title>
        <authorList>
            <person name="Harris A.D."/>
            <person name="Johnson K.J."/>
            <person name="George J."/>
            <person name="Shefchek K."/>
            <person name="Daugherty S.C."/>
            <person name="Parankush S."/>
            <person name="Sadzewicz L."/>
            <person name="Tallon L."/>
            <person name="Sengamalay N."/>
            <person name="Hazen T.H."/>
            <person name="Rasko D.A."/>
        </authorList>
    </citation>
    <scope>NUCLEOTIDE SEQUENCE [LARGE SCALE GENOMIC DNA]</scope>
    <source>
        <strain evidence="4 5">1295743</strain>
    </source>
</reference>
<sequence>MPSFDIVSELELFEVNHAVQNTQKEIATRFDFRGHDVSIELNEKNKEIKISTESDFQCEQVYNMLENHFYKRKIDVQALDPQKATASGKNFVQVIKLKDGLDSDTAKKINKAIKESGIKVQSSIQGDKIRVTDKKRDTLQQVMAFLREQQFGLPLQFNNFKD</sequence>
<evidence type="ECO:0000256" key="3">
    <source>
        <dbReference type="HAMAP-Rule" id="MF_00632"/>
    </source>
</evidence>
<protein>
    <recommendedName>
        <fullName evidence="3">Nucleotide-binding protein J512_3419</fullName>
    </recommendedName>
</protein>
<dbReference type="HAMAP" id="MF_00632">
    <property type="entry name" value="UPF0234"/>
    <property type="match status" value="1"/>
</dbReference>
<dbReference type="Pfam" id="PF04461">
    <property type="entry name" value="YajQ"/>
    <property type="match status" value="1"/>
</dbReference>
<evidence type="ECO:0000256" key="2">
    <source>
        <dbReference type="ARBA" id="ARBA00093450"/>
    </source>
</evidence>
<name>A0A009HJ04_ACIB9</name>
<keyword evidence="1 3" id="KW-0547">Nucleotide-binding</keyword>
<dbReference type="InterPro" id="IPR035570">
    <property type="entry name" value="UPF0234_N"/>
</dbReference>
<evidence type="ECO:0000313" key="4">
    <source>
        <dbReference type="EMBL" id="EXB04132.1"/>
    </source>
</evidence>
<dbReference type="Proteomes" id="UP000020595">
    <property type="component" value="Unassembled WGS sequence"/>
</dbReference>
<dbReference type="PANTHER" id="PTHR30476">
    <property type="entry name" value="UPF0234 PROTEIN YAJQ"/>
    <property type="match status" value="1"/>
</dbReference>
<dbReference type="PANTHER" id="PTHR30476:SF0">
    <property type="entry name" value="UPF0234 PROTEIN YAJQ"/>
    <property type="match status" value="1"/>
</dbReference>
<comment type="caution">
    <text evidence="4">The sequence shown here is derived from an EMBL/GenBank/DDBJ whole genome shotgun (WGS) entry which is preliminary data.</text>
</comment>
<comment type="similarity">
    <text evidence="2 3">Belongs to the YajQ family.</text>
</comment>
<dbReference type="Gene3D" id="3.30.70.860">
    <property type="match status" value="1"/>
</dbReference>
<dbReference type="SUPFAM" id="SSF89963">
    <property type="entry name" value="YajQ-like"/>
    <property type="match status" value="2"/>
</dbReference>
<dbReference type="CDD" id="cd11740">
    <property type="entry name" value="YajQ_like"/>
    <property type="match status" value="1"/>
</dbReference>
<dbReference type="EMBL" id="JEWH01000059">
    <property type="protein sequence ID" value="EXB04132.1"/>
    <property type="molecule type" value="Genomic_DNA"/>
</dbReference>
<proteinExistence type="inferred from homology"/>
<dbReference type="RefSeq" id="WP_001138893.1">
    <property type="nucleotide sequence ID" value="NZ_JEWH01000059.1"/>
</dbReference>
<evidence type="ECO:0000256" key="1">
    <source>
        <dbReference type="ARBA" id="ARBA00022741"/>
    </source>
</evidence>
<dbReference type="InterPro" id="IPR007551">
    <property type="entry name" value="YajQ/Smlt4090-like"/>
</dbReference>
<dbReference type="PATRIC" id="fig|1310613.3.peg.3283"/>
<dbReference type="NCBIfam" id="NF003819">
    <property type="entry name" value="PRK05412.1"/>
    <property type="match status" value="1"/>
</dbReference>
<dbReference type="GO" id="GO:0000166">
    <property type="term" value="F:nucleotide binding"/>
    <property type="evidence" value="ECO:0007669"/>
    <property type="project" value="UniProtKB-UniRule"/>
</dbReference>